<dbReference type="EC" id="2.1.1.77" evidence="3"/>
<evidence type="ECO:0000256" key="8">
    <source>
        <dbReference type="ARBA" id="ARBA00022691"/>
    </source>
</evidence>
<comment type="caution">
    <text evidence="13">The sequence shown here is derived from an EMBL/GenBank/DDBJ whole genome shotgun (WGS) entry which is preliminary data.</text>
</comment>
<protein>
    <recommendedName>
        <fullName evidence="4">Protein-L-isoaspartate O-methyltransferase</fullName>
        <ecNumber evidence="3">2.1.1.77</ecNumber>
    </recommendedName>
    <alternativeName>
        <fullName evidence="11">L-isoaspartyl protein carboxyl methyltransferase</fullName>
    </alternativeName>
    <alternativeName>
        <fullName evidence="9">Protein L-isoaspartyl methyltransferase</fullName>
    </alternativeName>
    <alternativeName>
        <fullName evidence="10">Protein-beta-aspartate methyltransferase</fullName>
    </alternativeName>
</protein>
<evidence type="ECO:0000256" key="6">
    <source>
        <dbReference type="ARBA" id="ARBA00022603"/>
    </source>
</evidence>
<comment type="subcellular location">
    <subcellularLocation>
        <location evidence="1">Cytoplasm</location>
    </subcellularLocation>
</comment>
<dbReference type="GO" id="GO:0004719">
    <property type="term" value="F:protein-L-isoaspartate (D-aspartate) O-methyltransferase activity"/>
    <property type="evidence" value="ECO:0007669"/>
    <property type="project" value="UniProtKB-EC"/>
</dbReference>
<evidence type="ECO:0000256" key="5">
    <source>
        <dbReference type="ARBA" id="ARBA00022490"/>
    </source>
</evidence>
<evidence type="ECO:0000256" key="11">
    <source>
        <dbReference type="ARBA" id="ARBA00031350"/>
    </source>
</evidence>
<evidence type="ECO:0000256" key="4">
    <source>
        <dbReference type="ARBA" id="ARBA00013346"/>
    </source>
</evidence>
<dbReference type="PANTHER" id="PTHR11579">
    <property type="entry name" value="PROTEIN-L-ISOASPARTATE O-METHYLTRANSFERASE"/>
    <property type="match status" value="1"/>
</dbReference>
<feature type="region of interest" description="Disordered" evidence="12">
    <location>
        <begin position="337"/>
        <end position="366"/>
    </location>
</feature>
<dbReference type="InterPro" id="IPR029063">
    <property type="entry name" value="SAM-dependent_MTases_sf"/>
</dbReference>
<evidence type="ECO:0000256" key="2">
    <source>
        <dbReference type="ARBA" id="ARBA00005369"/>
    </source>
</evidence>
<evidence type="ECO:0000313" key="14">
    <source>
        <dbReference type="Proteomes" id="UP000642748"/>
    </source>
</evidence>
<evidence type="ECO:0000256" key="7">
    <source>
        <dbReference type="ARBA" id="ARBA00022679"/>
    </source>
</evidence>
<dbReference type="GO" id="GO:0032259">
    <property type="term" value="P:methylation"/>
    <property type="evidence" value="ECO:0007669"/>
    <property type="project" value="UniProtKB-KW"/>
</dbReference>
<evidence type="ECO:0000256" key="1">
    <source>
        <dbReference type="ARBA" id="ARBA00004496"/>
    </source>
</evidence>
<keyword evidence="6" id="KW-0489">Methyltransferase</keyword>
<evidence type="ECO:0000256" key="9">
    <source>
        <dbReference type="ARBA" id="ARBA00030757"/>
    </source>
</evidence>
<comment type="similarity">
    <text evidence="2">Belongs to the methyltransferase superfamily. L-isoaspartyl/D-aspartyl protein methyltransferase family.</text>
</comment>
<accession>A0A8J3QW04</accession>
<proteinExistence type="inferred from homology"/>
<dbReference type="AlphaFoldDB" id="A0A8J3QW04"/>
<gene>
    <name evidence="13" type="ORF">Raf01_39430</name>
</gene>
<dbReference type="NCBIfam" id="TIGR04364">
    <property type="entry name" value="methyltran_FxLD"/>
    <property type="match status" value="1"/>
</dbReference>
<sequence length="428" mass="45232">MDSEAAATQLRDALVDGLRDHDRFREPRIGQALRAVPRHRFLPVTVPLEQAYADDAVATKYDADGVPISSASQPAIVAIMLEQLDVRPGQRVLEIGAGTGYNAALLARLTGPAGGVTTIDVDRDLVDGARSNLDATGHRDVRVVLGDGALGYPPGAPYDRVVATVGVWDLPTPWLTQLAEGGKLLVPLRIRGSVARSIGFGRTGGRWRGGPSQQCGFMPLRGGVADPYRMVPLTTDRSVLLETHQEQDIDAAALAGVLERPGVELGTGVPVGPAESLEWLYLWLACALPNAVSRLTATPDAPGSGLVRPAPAPGPLGTVEGGSLAYVALLPSRSGSWRGARRAEPDRSKGPAPDRREIGVVGHGPDADRLAHRMADQVRLWARDHRAGTAEFELQPLSAAPATTSAAAPASGRFTLRTPTNLLAVTWR</sequence>
<evidence type="ECO:0000256" key="12">
    <source>
        <dbReference type="SAM" id="MobiDB-lite"/>
    </source>
</evidence>
<dbReference type="InterPro" id="IPR000682">
    <property type="entry name" value="PCMT"/>
</dbReference>
<dbReference type="Gene3D" id="3.40.50.150">
    <property type="entry name" value="Vaccinia Virus protein VP39"/>
    <property type="match status" value="1"/>
</dbReference>
<dbReference type="GO" id="GO:0005737">
    <property type="term" value="C:cytoplasm"/>
    <property type="evidence" value="ECO:0007669"/>
    <property type="project" value="UniProtKB-SubCell"/>
</dbReference>
<keyword evidence="7" id="KW-0808">Transferase</keyword>
<keyword evidence="14" id="KW-1185">Reference proteome</keyword>
<dbReference type="EMBL" id="BONZ01000038">
    <property type="protein sequence ID" value="GIH15771.1"/>
    <property type="molecule type" value="Genomic_DNA"/>
</dbReference>
<reference evidence="13" key="1">
    <citation type="submission" date="2021-01" db="EMBL/GenBank/DDBJ databases">
        <title>Whole genome shotgun sequence of Rugosimonospora africana NBRC 104875.</title>
        <authorList>
            <person name="Komaki H."/>
            <person name="Tamura T."/>
        </authorList>
    </citation>
    <scope>NUCLEOTIDE SEQUENCE</scope>
    <source>
        <strain evidence="13">NBRC 104875</strain>
    </source>
</reference>
<feature type="compositionally biased region" description="Basic and acidic residues" evidence="12">
    <location>
        <begin position="341"/>
        <end position="358"/>
    </location>
</feature>
<dbReference type="Proteomes" id="UP000642748">
    <property type="component" value="Unassembled WGS sequence"/>
</dbReference>
<dbReference type="Pfam" id="PF01135">
    <property type="entry name" value="PCMT"/>
    <property type="match status" value="1"/>
</dbReference>
<evidence type="ECO:0000256" key="10">
    <source>
        <dbReference type="ARBA" id="ARBA00031323"/>
    </source>
</evidence>
<name>A0A8J3QW04_9ACTN</name>
<dbReference type="RefSeq" id="WP_203919397.1">
    <property type="nucleotide sequence ID" value="NZ_BONZ01000038.1"/>
</dbReference>
<evidence type="ECO:0000313" key="13">
    <source>
        <dbReference type="EMBL" id="GIH15771.1"/>
    </source>
</evidence>
<evidence type="ECO:0000256" key="3">
    <source>
        <dbReference type="ARBA" id="ARBA00011890"/>
    </source>
</evidence>
<keyword evidence="5" id="KW-0963">Cytoplasm</keyword>
<keyword evidence="8" id="KW-0949">S-adenosyl-L-methionine</keyword>
<dbReference type="SUPFAM" id="SSF53335">
    <property type="entry name" value="S-adenosyl-L-methionine-dependent methyltransferases"/>
    <property type="match status" value="1"/>
</dbReference>
<dbReference type="InterPro" id="IPR027573">
    <property type="entry name" value="Methyltran_FxLD"/>
</dbReference>
<organism evidence="13 14">
    <name type="scientific">Rugosimonospora africana</name>
    <dbReference type="NCBI Taxonomy" id="556532"/>
    <lineage>
        <taxon>Bacteria</taxon>
        <taxon>Bacillati</taxon>
        <taxon>Actinomycetota</taxon>
        <taxon>Actinomycetes</taxon>
        <taxon>Micromonosporales</taxon>
        <taxon>Micromonosporaceae</taxon>
        <taxon>Rugosimonospora</taxon>
    </lineage>
</organism>
<dbReference type="PANTHER" id="PTHR11579:SF0">
    <property type="entry name" value="PROTEIN-L-ISOASPARTATE(D-ASPARTATE) O-METHYLTRANSFERASE"/>
    <property type="match status" value="1"/>
</dbReference>
<dbReference type="CDD" id="cd02440">
    <property type="entry name" value="AdoMet_MTases"/>
    <property type="match status" value="1"/>
</dbReference>